<reference evidence="1 2" key="2">
    <citation type="journal article" date="2016" name="Genome Announc.">
        <title>Permanent Draft Genome Sequences for Two Variants of Frankia sp. Strain CpI1, the First Frankia Strain Isolated from Root Nodules of Comptonia peregrina.</title>
        <authorList>
            <person name="Oshone R."/>
            <person name="Hurst S.G.IV."/>
            <person name="Abebe-Akele F."/>
            <person name="Simpson S."/>
            <person name="Morris K."/>
            <person name="Thomas W.K."/>
            <person name="Tisa L.S."/>
        </authorList>
    </citation>
    <scope>NUCLEOTIDE SEQUENCE [LARGE SCALE GENOMIC DNA]</scope>
    <source>
        <strain evidence="2">CpI1-S</strain>
    </source>
</reference>
<dbReference type="RefSeq" id="WP_044884572.1">
    <property type="nucleotide sequence ID" value="NZ_JYFN01000011.1"/>
</dbReference>
<reference evidence="2" key="1">
    <citation type="submission" date="2015-02" db="EMBL/GenBank/DDBJ databases">
        <title>Draft Genome of Frankia sp. CpI1-S.</title>
        <authorList>
            <person name="Oshone R.T."/>
            <person name="Ngom M."/>
            <person name="Ghodhbane-Gtari F."/>
            <person name="Gtari M."/>
            <person name="Morris K."/>
            <person name="Thomas K."/>
            <person name="Sen A."/>
            <person name="Tisa L.S."/>
        </authorList>
    </citation>
    <scope>NUCLEOTIDE SEQUENCE [LARGE SCALE GENOMIC DNA]</scope>
    <source>
        <strain evidence="2">CpI1-S</strain>
    </source>
</reference>
<dbReference type="EMBL" id="JYFN01000011">
    <property type="protein sequence ID" value="KJE23701.1"/>
    <property type="molecule type" value="Genomic_DNA"/>
</dbReference>
<organism evidence="1 2">
    <name type="scientific">Frankia torreyi</name>
    <dbReference type="NCBI Taxonomy" id="1856"/>
    <lineage>
        <taxon>Bacteria</taxon>
        <taxon>Bacillati</taxon>
        <taxon>Actinomycetota</taxon>
        <taxon>Actinomycetes</taxon>
        <taxon>Frankiales</taxon>
        <taxon>Frankiaceae</taxon>
        <taxon>Frankia</taxon>
    </lineage>
</organism>
<gene>
    <name evidence="1" type="ORF">FF36_01886</name>
</gene>
<keyword evidence="2" id="KW-1185">Reference proteome</keyword>
<comment type="caution">
    <text evidence="1">The sequence shown here is derived from an EMBL/GenBank/DDBJ whole genome shotgun (WGS) entry which is preliminary data.</text>
</comment>
<accession>A0A0D8BHV0</accession>
<evidence type="ECO:0000313" key="1">
    <source>
        <dbReference type="EMBL" id="KJE23701.1"/>
    </source>
</evidence>
<dbReference type="PATRIC" id="fig|1502723.3.peg.614"/>
<sequence length="89" mass="9248">MTDTRRATRPVVQRDAEWLGSANAAEIDAARRRGELADLFGATPAIDVQDGVQWVTADLEGASADQIAAALGRGDLSELLAGGDPDEAA</sequence>
<name>A0A0D8BHV0_9ACTN</name>
<dbReference type="OrthoDB" id="9974473at2"/>
<dbReference type="Proteomes" id="UP000032545">
    <property type="component" value="Unassembled WGS sequence"/>
</dbReference>
<dbReference type="AlphaFoldDB" id="A0A0D8BHV0"/>
<evidence type="ECO:0000313" key="2">
    <source>
        <dbReference type="Proteomes" id="UP000032545"/>
    </source>
</evidence>
<proteinExistence type="predicted"/>
<protein>
    <submittedName>
        <fullName evidence="1">Uncharacterized protein</fullName>
    </submittedName>
</protein>